<keyword evidence="1" id="KW-0732">Signal</keyword>
<sequence>MGARAGAAAKVGGGVSIRIASVTAIKVTAKTPGEIDGAAVVVKVEVDNAGTATASVDSAYVNVVASDGTFAVATTAGKGVPFHGVVAPGATATGSYVFMLSHPQGRQVTVTVSHAAGTPVAQFTETVS</sequence>
<dbReference type="Gene3D" id="2.60.40.1240">
    <property type="match status" value="1"/>
</dbReference>
<protein>
    <recommendedName>
        <fullName evidence="4">DUF4352 domain-containing protein</fullName>
    </recommendedName>
</protein>
<name>A0ABQ6K0G8_9MICO</name>
<evidence type="ECO:0000313" key="2">
    <source>
        <dbReference type="EMBL" id="GMA93427.1"/>
    </source>
</evidence>
<dbReference type="Proteomes" id="UP001157034">
    <property type="component" value="Unassembled WGS sequence"/>
</dbReference>
<accession>A0ABQ6K0G8</accession>
<dbReference type="InterPro" id="IPR029050">
    <property type="entry name" value="Immunoprotect_excell_Ig-like"/>
</dbReference>
<reference evidence="3" key="1">
    <citation type="journal article" date="2019" name="Int. J. Syst. Evol. Microbiol.">
        <title>The Global Catalogue of Microorganisms (GCM) 10K type strain sequencing project: providing services to taxonomists for standard genome sequencing and annotation.</title>
        <authorList>
            <consortium name="The Broad Institute Genomics Platform"/>
            <consortium name="The Broad Institute Genome Sequencing Center for Infectious Disease"/>
            <person name="Wu L."/>
            <person name="Ma J."/>
        </authorList>
    </citation>
    <scope>NUCLEOTIDE SEQUENCE [LARGE SCALE GENOMIC DNA]</scope>
    <source>
        <strain evidence="3">NBRC 108894</strain>
    </source>
</reference>
<organism evidence="2 3">
    <name type="scientific">Pseudolysinimonas kribbensis</name>
    <dbReference type="NCBI Taxonomy" id="433641"/>
    <lineage>
        <taxon>Bacteria</taxon>
        <taxon>Bacillati</taxon>
        <taxon>Actinomycetota</taxon>
        <taxon>Actinomycetes</taxon>
        <taxon>Micrococcales</taxon>
        <taxon>Microbacteriaceae</taxon>
        <taxon>Pseudolysinimonas</taxon>
    </lineage>
</organism>
<evidence type="ECO:0008006" key="4">
    <source>
        <dbReference type="Google" id="ProtNLM"/>
    </source>
</evidence>
<evidence type="ECO:0000313" key="3">
    <source>
        <dbReference type="Proteomes" id="UP001157034"/>
    </source>
</evidence>
<keyword evidence="3" id="KW-1185">Reference proteome</keyword>
<gene>
    <name evidence="2" type="ORF">GCM10025881_02510</name>
</gene>
<dbReference type="EMBL" id="BSVB01000001">
    <property type="protein sequence ID" value="GMA93427.1"/>
    <property type="molecule type" value="Genomic_DNA"/>
</dbReference>
<proteinExistence type="predicted"/>
<comment type="caution">
    <text evidence="2">The sequence shown here is derived from an EMBL/GenBank/DDBJ whole genome shotgun (WGS) entry which is preliminary data.</text>
</comment>
<evidence type="ECO:0000256" key="1">
    <source>
        <dbReference type="ARBA" id="ARBA00022729"/>
    </source>
</evidence>